<organism evidence="1 2">
    <name type="scientific">Candidatus Methanomarinus sp</name>
    <dbReference type="NCBI Taxonomy" id="3386244"/>
    <lineage>
        <taxon>Archaea</taxon>
        <taxon>Methanobacteriati</taxon>
        <taxon>Methanobacteriota</taxon>
        <taxon>Stenosarchaea group</taxon>
        <taxon>Methanomicrobia</taxon>
        <taxon>Methanosarcinales</taxon>
        <taxon>ANME-2 cluster</taxon>
        <taxon>Candidatus Methanocomedenaceae</taxon>
        <taxon>Candidatus Methanomarinus</taxon>
    </lineage>
</organism>
<evidence type="ECO:0000313" key="1">
    <source>
        <dbReference type="EMBL" id="TKY92423.1"/>
    </source>
</evidence>
<comment type="caution">
    <text evidence="1">The sequence shown here is derived from an EMBL/GenBank/DDBJ whole genome shotgun (WGS) entry which is preliminary data.</text>
</comment>
<dbReference type="EC" id="6.5.1.4" evidence="1"/>
<reference evidence="1" key="1">
    <citation type="submission" date="2018-09" db="EMBL/GenBank/DDBJ databases">
        <title>A genomic encyclopedia of anaerobic methanotrophic archaea.</title>
        <authorList>
            <person name="Skennerton C.T."/>
            <person name="Chadwick G.L."/>
            <person name="Laso-Perez R."/>
            <person name="Leu A.O."/>
            <person name="Speth D.R."/>
            <person name="Yu H."/>
            <person name="Morgan-Lang C."/>
            <person name="Hatzenpichler R."/>
            <person name="Goudeau D."/>
            <person name="Malmstrom R."/>
            <person name="Woyke T."/>
            <person name="Hallam S."/>
            <person name="Tyson G.W."/>
            <person name="Wegener G."/>
            <person name="Boetius A."/>
            <person name="Orphan V.J."/>
        </authorList>
    </citation>
    <scope>NUCLEOTIDE SEQUENCE</scope>
    <source>
        <strain evidence="1">CONS3730D10UFb2</strain>
    </source>
</reference>
<name>A0AC61SCS0_9EURY</name>
<dbReference type="Proteomes" id="UP000315423">
    <property type="component" value="Unassembled WGS sequence"/>
</dbReference>
<gene>
    <name evidence="1" type="ORF">C5S46_00685</name>
</gene>
<dbReference type="EMBL" id="QYBA01000021">
    <property type="protein sequence ID" value="TKY92423.1"/>
    <property type="molecule type" value="Genomic_DNA"/>
</dbReference>
<protein>
    <submittedName>
        <fullName evidence="1">RNA 3'-terminal phosphate cyclase</fullName>
        <ecNumber evidence="1">6.5.1.4</ecNumber>
    </submittedName>
</protein>
<sequence>MITIDGSYGEGGGQIIRTSIALSIVTKNDVTIHNIRSNRPEPGLKAQHLSAVKTAVAMTNAKVMGLKPGSTKLTFKPQGIYGGYYEVDIGTAGSITLLLQCLMPAAVITTGSIILDITGGTDVAWSPPIDYLSNVLLPVLTAMGMDCNIQVQKRGYYPRGGGKVRFEINPSKLTITDIEREPCTIKGISHCSNLPEHVVQNQEQSARIALEHVGYSSSIDMESSHFPSTGSGITLWCGHIGSAALGRRGLPAKKVGRIAANKIIKELDSRASVDVYLADQLIPYLGLSRGGSFCVREVSEHTRTNIWVVEQFLDVKFNIEERDGIYEISLL</sequence>
<evidence type="ECO:0000313" key="2">
    <source>
        <dbReference type="Proteomes" id="UP000315423"/>
    </source>
</evidence>
<accession>A0AC61SCS0</accession>
<proteinExistence type="predicted"/>
<keyword evidence="1" id="KW-0436">Ligase</keyword>